<dbReference type="PANTHER" id="PTHR34720:SF9">
    <property type="entry name" value="BLR4714 PROTEIN"/>
    <property type="match status" value="1"/>
</dbReference>
<dbReference type="GO" id="GO:0046930">
    <property type="term" value="C:pore complex"/>
    <property type="evidence" value="ECO:0007669"/>
    <property type="project" value="UniProtKB-KW"/>
</dbReference>
<dbReference type="InterPro" id="IPR002126">
    <property type="entry name" value="Cadherin-like_dom"/>
</dbReference>
<comment type="similarity">
    <text evidence="1">Belongs to the outer membrane OOP (TC 1.B.6) superfamily. OmpA family.</text>
</comment>
<dbReference type="Gene3D" id="2.60.40.2810">
    <property type="match status" value="3"/>
</dbReference>
<evidence type="ECO:0000256" key="2">
    <source>
        <dbReference type="ARBA" id="ARBA00023114"/>
    </source>
</evidence>
<dbReference type="GO" id="GO:0015288">
    <property type="term" value="F:porin activity"/>
    <property type="evidence" value="ECO:0007669"/>
    <property type="project" value="UniProtKB-KW"/>
</dbReference>
<keyword evidence="2" id="KW-0406">Ion transport</keyword>
<dbReference type="InterPro" id="IPR000498">
    <property type="entry name" value="OmpA-like_TM_dom"/>
</dbReference>
<evidence type="ECO:0000259" key="4">
    <source>
        <dbReference type="PROSITE" id="PS50853"/>
    </source>
</evidence>
<dbReference type="SUPFAM" id="SSF49265">
    <property type="entry name" value="Fibronectin type III"/>
    <property type="match status" value="3"/>
</dbReference>
<dbReference type="RefSeq" id="WP_264889339.1">
    <property type="nucleotide sequence ID" value="NZ_AP026732.1"/>
</dbReference>
<dbReference type="GO" id="GO:0007156">
    <property type="term" value="P:homophilic cell adhesion via plasma membrane adhesion molecules"/>
    <property type="evidence" value="ECO:0007669"/>
    <property type="project" value="InterPro"/>
</dbReference>
<keyword evidence="2" id="KW-0813">Transport</keyword>
<dbReference type="SMART" id="SM00060">
    <property type="entry name" value="FN3"/>
    <property type="match status" value="4"/>
</dbReference>
<dbReference type="Proteomes" id="UP001187859">
    <property type="component" value="Unassembled WGS sequence"/>
</dbReference>
<dbReference type="PROSITE" id="PS50268">
    <property type="entry name" value="CADHERIN_2"/>
    <property type="match status" value="1"/>
</dbReference>
<sequence>MSCCKTDHPDERYQTPACGFVNINTGIKWIVQLGFAAVVLLSMSVNAASIPSNVIVDFNASGFVESADHGSNVFTQGDFKITYSAANWFQDTDDGQSNSAGLFAGMYSGVETITVETTSGNEFDFVSFYINAFGGGFASVEGFRDGSSVGTQSTGSGFGQANGSFTVTLNNNPFDNVDKVVITSNGGGYFDVFDSFVFNTVPDVTPPTVTSVSVPFSATYITGQSLSFTVNTSENVIVNISGGTPRIALTIGGTTKYATYSSGSGTSALVFSYTVESGLVDSDGITVGALGLNGGTLKDAANNDMTLTLNSVGSTSSVLVDSTAPTVSSVTASTANGTYKVGDSISIQVNFSEVVNVTGTPQLTLETGTTDRAVNYASGSGTSSLTFSYTVQAGDNSSDLDYVSTSALALNSGTIRDAASNNATLTLATPGAANSLGANKALVVDGVTPSVTSTAPVGGAVSTDTSVDFTVNFSESVNNISTDDFALGTTGGATGTVASVSATSGSSVTVTVSGITGNGTIKLNLNGATNISDAAGNVGPAAYTSGSAHTVAIPTVPDAPTIGTATAGDGQVSVAFSAPGNNGGSAITGYTVTSNPGGFTNTGASSPILITGLTNGTAYTFTVTATNGIGTGTASAASNSVTPKADQTITFAQPSNYNFGTTPNLSATSDSGLTVTFSSSTTGVCTVSGVALTFVSAGTCTIDADQAGNSATNAATTVTQSFTVNAVVPDAPTIGTATAGDAEATVTFTAPASTGGASILAGGYTVTASPGGATGTGSGSPVTVTGLTNGVSYTFTVTATNSAGTGAASAASNSITPASPQTITFNNPGAQTFGTTPTLTASSSAGGGYVVTFTSSTPGVCTVSGTTLTFVTAGTCTINANQAGDAAYLAASQVSQSFVVNPIVPTAPTSVVATAGDTQASVAFVPPANNGGSNVLGYVVSVTPNDVLPVSGTNSPIVVSGLTNGVTYTFTVEAENAVGFGPASSASNPITPKAIQTITFLNPGDQNFGTSPTLTATTDATGGLIPTFTSSTPAVCTITSDGVLTFVATGMCTINADQMGNASYLAATQVSRSFSVNAVVPSAPTIGTATAGNAQATVSFSAPAFTGGDAITGYSLVSTPGGITASGTSSPITIMGLTNGTSYSFTVAAINSAGTGSASTASNAVKPNGAPVISSTALTSANQDAVYSYTLVATDSDVGDSVTLSAVTLPSWLSFNAATGVLSGTPTNANVGSHAVVLRATDVDGLTAEQSFSIVVANVNDAPTISSTAVTSATQDAAYSYTLVASDSDVGDTVTLSAVTLPSWLSFNPATGVLSGTPTNANVGSHVVVLRATDTDGLTAEQSFTIVVANVNDAPTIISSAQTSATQDAAYSYTLVATDSDVGDSVTLSAVTLPSWLSFNAATGVLSGTPTNTNVGSHAVVLRATDVDGLTAEQSFSIVVANVNDAPTISSTALTSATQDAAYSYTVVATDSDVGDSVTLSAVTLPSWLSFNAATGVLSGTPTNANVGSHAVVLRATDVDGLTIDQSFTIVVANVNDAPTISSTALTSATQDAAYSYTVVATDSDVGDSLTLSAVTLPSWLSFNAATGVLSGTPTNANVGSHAVVLRATDVDGLTAEQSFSIAVANVNDAPTISSTAVTSATQDAAYSYTLVASDSDVGDSVTLSAVTLPSWLSFNPATGVLSGTPTNANVGSHAVVLRATDTDGLTAEQSFTIVVANVNDAPTIISSAQTSATQDAAYSYTLVATDSDVGDSVTLSAVTLPSWLSFNAATGVLSGTPTNTNVGSHAVVLRATDVDGLTAEQSFSIVVANVNDAPTISSTALTSATQDAAYSYTVVATDSDVGDSVTLSAVTLPSWLSFNAATGVLSGTPTNANVGSHAVVLRATDVDGLTIDQSFTIVVANVNDAPTISSMALTSATQDAAYSYTLVATDSDVGDSVTLSAVTLPSWLSFNAATGVLSGTPTNANVGSHAVVLRATDVDGLTAEQSFSIVVANVNDAPTISSTALTSATQDAAYSYTVVATDSDVGDSVTLSAVTLPSWLSFNAATGVLSGTPTNANVGSHAVVLRATDVDGLTIDQSFTIVVANVNDAPTISSMALTSATQDAAYSYTLVATDSDVGDSVTLSTVTLPSWLSFNAATGVLSGTPTNANVGSHAVVLRATDVDGLTIDQSFTIVVANVNDAPTITSSAQTSATQDAAYSYTLVATDSDVGDSVTLSVVTLPSWLSFNAATGVLSGTPTNANVGSHAVVLRATDVDGLTAEQSFSIVVANVNDAPTISSTALTSATQDAAYSYTLVATDSDVGDSVTLSAVTLPSWLSFNVATGVLSGTPTNTNVGSHAVVLRATDVDGLTAEQSFSIVVANVNDAPTISSTALTSATQDAAYSYTLVASDSDVGDSVTLSAVTLPSWLSFNAATGVLSGTPTNANVGSHAVVLRATDVDGLTAEQSFSIVVANVNDAPTISSTALTSATQDAAYSYTLVATDSDVGDSLTLSAVTLPSWLSFNAATGVLSGTPTNANVGSHAVVLRATDVDGLTAEQSFSIVVANVNDAPTISSTALTSATQDAAYSYTLVATDSDVGDSVTLSAVTLPSWLSFNAATGVLSGTPTNTNVGSHAVVLRATDVDGLTAEQSFSIVVANVNDAPVATNQTVTLEEDSSVMITLAGEDADNDPLTYEISTQPASGTLEQHGSVWLYTPEKDFNGTDSIGFIAKDAELSSEPATVTVTVTPVNDDPQAIDDSYTLTSTANDTYSLAVLANDVDVDGDTLSIDGAAADIGSVQITADGLSFTAPEAYVGPVALRYTISDGNKGRATAKVNVLIEGADSASQPVITLPDDVEVNATGLFTRVKLGFAKAVDRNGHPLPVSLVNKSLFFAPGNYLAYWQAVDSEGNKAIKAQKVKVNPLISLSKDQVIAEGNQVTVSVHLNGEAPSYPLSIPYTVSGTADSSDHDLVDGVVEIASGQMAEIHFTTLNDGVSEGNEEVLISLDPSLNLGSKQQTQVVITEANIAPQVSLAVTQAGQQQVIVAQNGGDVHIRATASDANEQDTLTLTWASGALSLQADATGMMFSPAAVTPGIYPVSLTATDDGSPVLSSTETVYIVVRPSLAALTSADTDGDLIPDVQEGYSDSDSDGIPDYLDANNDCNVMPEGELQPVYFLAEGQAGVCLRLGNIALNRGQSGVQLQPEAVAEDALAANVGGIFDFIATGLPQQGQSYSLVLPQRSPVPANAVYRKFNAQAGWRDFVIDANNTVASTEGERGFCPPPGDSRWTPGLTEGHWCVQLTIEDGGPNDDDGVANRTIVDPSGVAVMLNGNHLPVANPDSAAIAWNQSIDVNVLANDTDSDGDSLSVTQVISEFGTVTVLADQLISYTPAADFIGTDVLVYSITDGKGGTASSELTIVVNGNTAPVTVDDSAATDDRTSLLIDVLSNDTDVDGNTLTLLSATAQQGTVAIEANKLRYIPKTGFDGVDTVTYRISDGQGGEATGQVLITVKAYQEVIIDNKSGGGSMTLWALAFILACAILRRRELQRLALGCLLLLSVMQQAQATDWYVEGFIGQAQADKTLPELNAQVGEGQLLNVDDSDTAFGVSLGYQWTPIVALELGYADFGEGTARIKGATLTPEQYHELVKTVTPVLADGVMLGLRLTLLEHEGWRFEVPVGLFHWQADISSTMGNTTITTDLDGTDWYAGVRFSYQFSDAWSVGLGYQYLAIEPNDLLSYQLNLRYQF</sequence>
<dbReference type="NCBIfam" id="NF041766">
    <property type="entry name" value="choice_anch_U"/>
    <property type="match status" value="1"/>
</dbReference>
<evidence type="ECO:0000256" key="1">
    <source>
        <dbReference type="ARBA" id="ARBA00005710"/>
    </source>
</evidence>
<proteinExistence type="inferred from homology"/>
<dbReference type="InterPro" id="IPR036116">
    <property type="entry name" value="FN3_sf"/>
</dbReference>
<feature type="domain" description="Cadherin" evidence="3">
    <location>
        <begin position="1320"/>
        <end position="1449"/>
    </location>
</feature>
<accession>A0AAE4TQD5</accession>
<keyword evidence="2" id="KW-0626">Porin</keyword>
<dbReference type="PROSITE" id="PS50853">
    <property type="entry name" value="FN3"/>
    <property type="match status" value="4"/>
</dbReference>
<feature type="domain" description="Fibronectin type-III" evidence="4">
    <location>
        <begin position="556"/>
        <end position="645"/>
    </location>
</feature>
<name>A0AAE4TQD5_9GAMM</name>
<dbReference type="SUPFAM" id="SSF49313">
    <property type="entry name" value="Cadherin-like"/>
    <property type="match status" value="16"/>
</dbReference>
<organism evidence="5 6">
    <name type="scientific">Shewanella xiamenensis</name>
    <dbReference type="NCBI Taxonomy" id="332186"/>
    <lineage>
        <taxon>Bacteria</taxon>
        <taxon>Pseudomonadati</taxon>
        <taxon>Pseudomonadota</taxon>
        <taxon>Gammaproteobacteria</taxon>
        <taxon>Alteromonadales</taxon>
        <taxon>Shewanellaceae</taxon>
        <taxon>Shewanella</taxon>
    </lineage>
</organism>
<dbReference type="PANTHER" id="PTHR34720">
    <property type="entry name" value="MICROCYSTIN DEPENDENT PROTEIN"/>
    <property type="match status" value="1"/>
</dbReference>
<dbReference type="Pfam" id="PF00041">
    <property type="entry name" value="fn3"/>
    <property type="match status" value="4"/>
</dbReference>
<evidence type="ECO:0000313" key="6">
    <source>
        <dbReference type="Proteomes" id="UP001187859"/>
    </source>
</evidence>
<dbReference type="Gene3D" id="2.60.40.10">
    <property type="entry name" value="Immunoglobulins"/>
    <property type="match status" value="20"/>
</dbReference>
<dbReference type="InterPro" id="IPR015919">
    <property type="entry name" value="Cadherin-like_sf"/>
</dbReference>
<evidence type="ECO:0000313" key="5">
    <source>
        <dbReference type="EMBL" id="MDV5392124.1"/>
    </source>
</evidence>
<dbReference type="NCBIfam" id="NF012211">
    <property type="entry name" value="tand_rpt_95"/>
    <property type="match status" value="4"/>
</dbReference>
<dbReference type="InterPro" id="IPR006644">
    <property type="entry name" value="Cadg"/>
</dbReference>
<dbReference type="InterPro" id="IPR011250">
    <property type="entry name" value="OMP/PagP_B-barrel"/>
</dbReference>
<dbReference type="SUPFAM" id="SSF141072">
    <property type="entry name" value="CalX-like"/>
    <property type="match status" value="1"/>
</dbReference>
<dbReference type="InterPro" id="IPR003961">
    <property type="entry name" value="FN3_dom"/>
</dbReference>
<feature type="domain" description="Fibronectin type-III" evidence="4">
    <location>
        <begin position="728"/>
        <end position="819"/>
    </location>
</feature>
<feature type="domain" description="Fibronectin type-III" evidence="4">
    <location>
        <begin position="904"/>
        <end position="994"/>
    </location>
</feature>
<keyword evidence="2" id="KW-0812">Transmembrane</keyword>
<dbReference type="GO" id="GO:0005509">
    <property type="term" value="F:calcium ion binding"/>
    <property type="evidence" value="ECO:0007669"/>
    <property type="project" value="InterPro"/>
</dbReference>
<dbReference type="GO" id="GO:0009279">
    <property type="term" value="C:cell outer membrane"/>
    <property type="evidence" value="ECO:0007669"/>
    <property type="project" value="InterPro"/>
</dbReference>
<dbReference type="SMART" id="SM00736">
    <property type="entry name" value="CADG"/>
    <property type="match status" value="16"/>
</dbReference>
<evidence type="ECO:0000259" key="3">
    <source>
        <dbReference type="PROSITE" id="PS50268"/>
    </source>
</evidence>
<dbReference type="EMBL" id="JASGOQ010000001">
    <property type="protein sequence ID" value="MDV5392124.1"/>
    <property type="molecule type" value="Genomic_DNA"/>
</dbReference>
<dbReference type="Pfam" id="PF01389">
    <property type="entry name" value="OmpA_membrane"/>
    <property type="match status" value="1"/>
</dbReference>
<reference evidence="5" key="1">
    <citation type="submission" date="2023-05" db="EMBL/GenBank/DDBJ databases">
        <title>Colonisation of extended spectrum b-lactamase- and carbapenemase-producing bacteria on hospital surfaces from low- and middle-income countries.</title>
        <authorList>
            <person name="Nieto-Rosado M."/>
            <person name="Sands K."/>
            <person name="Iregbu K."/>
            <person name="Zahra R."/>
            <person name="Mazarati J.B."/>
            <person name="Mehtar S."/>
            <person name="Barnards-Group B."/>
            <person name="Walsh T.R."/>
        </authorList>
    </citation>
    <scope>NUCLEOTIDE SEQUENCE</scope>
    <source>
        <strain evidence="5">PP-E493</strain>
    </source>
</reference>
<comment type="caution">
    <text evidence="5">The sequence shown here is derived from an EMBL/GenBank/DDBJ whole genome shotgun (WGS) entry which is preliminary data.</text>
</comment>
<gene>
    <name evidence="5" type="ORF">QM089_18165</name>
</gene>
<dbReference type="SMART" id="SM00112">
    <property type="entry name" value="CA"/>
    <property type="match status" value="16"/>
</dbReference>
<dbReference type="Pfam" id="PF05345">
    <property type="entry name" value="He_PIG"/>
    <property type="match status" value="16"/>
</dbReference>
<dbReference type="CDD" id="cd00063">
    <property type="entry name" value="FN3"/>
    <property type="match status" value="3"/>
</dbReference>
<dbReference type="SUPFAM" id="SSF56925">
    <property type="entry name" value="OMPA-like"/>
    <property type="match status" value="1"/>
</dbReference>
<dbReference type="InterPro" id="IPR013783">
    <property type="entry name" value="Ig-like_fold"/>
</dbReference>
<dbReference type="Pfam" id="PF17963">
    <property type="entry name" value="Big_9"/>
    <property type="match status" value="4"/>
</dbReference>
<dbReference type="InterPro" id="IPR038081">
    <property type="entry name" value="CalX-like_sf"/>
</dbReference>
<protein>
    <submittedName>
        <fullName evidence="5">Ig domain-containing protein</fullName>
    </submittedName>
</protein>
<feature type="domain" description="Fibronectin type-III" evidence="4">
    <location>
        <begin position="1080"/>
        <end position="1169"/>
    </location>
</feature>
<dbReference type="Gene3D" id="2.40.160.20">
    <property type="match status" value="1"/>
</dbReference>
<dbReference type="InterPro" id="IPR053784">
    <property type="entry name" value="Choice_anch_U_dom"/>
</dbReference>